<accession>A0A409VMJ3</accession>
<dbReference type="PRINTS" id="PR00411">
    <property type="entry name" value="PNDRDTASEI"/>
</dbReference>
<dbReference type="PANTHER" id="PTHR43735">
    <property type="entry name" value="APOPTOSIS-INDUCING FACTOR 1"/>
    <property type="match status" value="1"/>
</dbReference>
<dbReference type="SUPFAM" id="SSF51905">
    <property type="entry name" value="FAD/NAD(P)-binding domain"/>
    <property type="match status" value="1"/>
</dbReference>
<dbReference type="PRINTS" id="PR00368">
    <property type="entry name" value="FADPNR"/>
</dbReference>
<reference evidence="2 3" key="1">
    <citation type="journal article" date="2018" name="Evol. Lett.">
        <title>Horizontal gene cluster transfer increased hallucinogenic mushroom diversity.</title>
        <authorList>
            <person name="Reynolds H.T."/>
            <person name="Vijayakumar V."/>
            <person name="Gluck-Thaler E."/>
            <person name="Korotkin H.B."/>
            <person name="Matheny P.B."/>
            <person name="Slot J.C."/>
        </authorList>
    </citation>
    <scope>NUCLEOTIDE SEQUENCE [LARGE SCALE GENOMIC DNA]</scope>
    <source>
        <strain evidence="2 3">SRW20</strain>
    </source>
</reference>
<dbReference type="GO" id="GO:0004174">
    <property type="term" value="F:electron-transferring-flavoprotein dehydrogenase activity"/>
    <property type="evidence" value="ECO:0007669"/>
    <property type="project" value="TreeGrafter"/>
</dbReference>
<dbReference type="OrthoDB" id="202203at2759"/>
<evidence type="ECO:0000313" key="2">
    <source>
        <dbReference type="EMBL" id="PPQ67436.1"/>
    </source>
</evidence>
<organism evidence="2 3">
    <name type="scientific">Gymnopilus dilepis</name>
    <dbReference type="NCBI Taxonomy" id="231916"/>
    <lineage>
        <taxon>Eukaryota</taxon>
        <taxon>Fungi</taxon>
        <taxon>Dikarya</taxon>
        <taxon>Basidiomycota</taxon>
        <taxon>Agaricomycotina</taxon>
        <taxon>Agaricomycetes</taxon>
        <taxon>Agaricomycetidae</taxon>
        <taxon>Agaricales</taxon>
        <taxon>Agaricineae</taxon>
        <taxon>Hymenogastraceae</taxon>
        <taxon>Gymnopilus</taxon>
    </lineage>
</organism>
<protein>
    <recommendedName>
        <fullName evidence="1">FAD/NAD(P)-binding domain-containing protein</fullName>
    </recommendedName>
</protein>
<dbReference type="AlphaFoldDB" id="A0A409VMJ3"/>
<dbReference type="EMBL" id="NHYE01005612">
    <property type="protein sequence ID" value="PPQ67436.1"/>
    <property type="molecule type" value="Genomic_DNA"/>
</dbReference>
<dbReference type="Pfam" id="PF07992">
    <property type="entry name" value="Pyr_redox_2"/>
    <property type="match status" value="1"/>
</dbReference>
<feature type="domain" description="FAD/NAD(P)-binding" evidence="1">
    <location>
        <begin position="42"/>
        <end position="367"/>
    </location>
</feature>
<dbReference type="STRING" id="231916.A0A409VMJ3"/>
<dbReference type="InterPro" id="IPR036188">
    <property type="entry name" value="FAD/NAD-bd_sf"/>
</dbReference>
<comment type="caution">
    <text evidence="2">The sequence shown here is derived from an EMBL/GenBank/DDBJ whole genome shotgun (WGS) entry which is preliminary data.</text>
</comment>
<dbReference type="GO" id="GO:0005737">
    <property type="term" value="C:cytoplasm"/>
    <property type="evidence" value="ECO:0007669"/>
    <property type="project" value="TreeGrafter"/>
</dbReference>
<dbReference type="GO" id="GO:0050660">
    <property type="term" value="F:flavin adenine dinucleotide binding"/>
    <property type="evidence" value="ECO:0007669"/>
    <property type="project" value="TreeGrafter"/>
</dbReference>
<evidence type="ECO:0000259" key="1">
    <source>
        <dbReference type="Pfam" id="PF07992"/>
    </source>
</evidence>
<proteinExistence type="predicted"/>
<dbReference type="InterPro" id="IPR023753">
    <property type="entry name" value="FAD/NAD-binding_dom"/>
</dbReference>
<gene>
    <name evidence="2" type="ORF">CVT26_007230</name>
</gene>
<dbReference type="PANTHER" id="PTHR43735:SF2">
    <property type="entry name" value="FE-REGULATED PROTEIN 8"/>
    <property type="match status" value="1"/>
</dbReference>
<dbReference type="Gene3D" id="3.50.50.100">
    <property type="match status" value="1"/>
</dbReference>
<sequence>MGGAVLPAGSTKTVVVLGASYGGPYMMLTFFQPELTNLTIKGAHAAQVLAANLPDDWRVILIDRNSHMNHLYVMPRFAVLPGHEFKAFIPYTNVFLLDSETTRHVHLQAIVTSIRPNHITISRSFPDLGIPTTTIPFDYVIYALGAVLPPPLNLWKSPEETATEGLRTVLQFSGSKPEGCEWLKSKQRLIEQAPTVLVVGGGALGIQFATDIKDVYPTKKATLLHSRLRLLPRFDERMHNEVVKTCGNMGIELILGERLDLESVKNAPTETTQRIVRTVSGREIAADLVLLCIGQSPNTDLLKKMDPQTVRQDNAMARVLRTMQLYSPPTSIDSVESETAYPHIFAIGDSSDAFGAIQAGHTAYAQGDVAAWNIIRLIQNREVKSQNSNQELQQLQHYIPGPPGIKVSLGLKRTIRQTGPSPTIEISDDGVPDHHAASMWPFFGIKVEKDEDMKI</sequence>
<dbReference type="Proteomes" id="UP000284706">
    <property type="component" value="Unassembled WGS sequence"/>
</dbReference>
<keyword evidence="3" id="KW-1185">Reference proteome</keyword>
<dbReference type="InParanoid" id="A0A409VMJ3"/>
<name>A0A409VMJ3_9AGAR</name>
<evidence type="ECO:0000313" key="3">
    <source>
        <dbReference type="Proteomes" id="UP000284706"/>
    </source>
</evidence>